<dbReference type="Gene3D" id="3.90.120.10">
    <property type="entry name" value="DNA Methylase, subunit A, domain 2"/>
    <property type="match status" value="1"/>
</dbReference>
<dbReference type="Proteomes" id="UP000283380">
    <property type="component" value="Unassembled WGS sequence"/>
</dbReference>
<organism evidence="8 9">
    <name type="scientific">Lactobacillus bombicola</name>
    <dbReference type="NCBI Taxonomy" id="1505723"/>
    <lineage>
        <taxon>Bacteria</taxon>
        <taxon>Bacillati</taxon>
        <taxon>Bacillota</taxon>
        <taxon>Bacilli</taxon>
        <taxon>Lactobacillales</taxon>
        <taxon>Lactobacillaceae</taxon>
        <taxon>Lactobacillus</taxon>
    </lineage>
</organism>
<proteinExistence type="inferred from homology"/>
<dbReference type="InterPro" id="IPR050390">
    <property type="entry name" value="C5-Methyltransferase"/>
</dbReference>
<dbReference type="PANTHER" id="PTHR10629:SF52">
    <property type="entry name" value="DNA (CYTOSINE-5)-METHYLTRANSFERASE 1"/>
    <property type="match status" value="1"/>
</dbReference>
<evidence type="ECO:0000256" key="5">
    <source>
        <dbReference type="ARBA" id="ARBA00022747"/>
    </source>
</evidence>
<dbReference type="InterPro" id="IPR031303">
    <property type="entry name" value="C5_meth_CS"/>
</dbReference>
<reference evidence="8 9" key="1">
    <citation type="submission" date="2018-07" db="EMBL/GenBank/DDBJ databases">
        <title>Genome sequences of six Lactobacillus spp. isolated from bumble bee guts.</title>
        <authorList>
            <person name="Motta E.V.S."/>
            <person name="Moran N.A."/>
        </authorList>
    </citation>
    <scope>NUCLEOTIDE SEQUENCE [LARGE SCALE GENOMIC DNA]</scope>
    <source>
        <strain evidence="8 9">BI-4G</strain>
    </source>
</reference>
<keyword evidence="4 6" id="KW-0949">S-adenosyl-L-methionine</keyword>
<dbReference type="EC" id="2.1.1.37" evidence="1"/>
<keyword evidence="9" id="KW-1185">Reference proteome</keyword>
<dbReference type="NCBIfam" id="TIGR00675">
    <property type="entry name" value="dcm"/>
    <property type="match status" value="1"/>
</dbReference>
<dbReference type="Pfam" id="PF00145">
    <property type="entry name" value="DNA_methylase"/>
    <property type="match status" value="1"/>
</dbReference>
<evidence type="ECO:0000313" key="8">
    <source>
        <dbReference type="EMBL" id="RHW50336.1"/>
    </source>
</evidence>
<dbReference type="PROSITE" id="PS00095">
    <property type="entry name" value="C5_MTASE_2"/>
    <property type="match status" value="1"/>
</dbReference>
<comment type="caution">
    <text evidence="8">The sequence shown here is derived from an EMBL/GenBank/DDBJ whole genome shotgun (WGS) entry which is preliminary data.</text>
</comment>
<accession>A0ABX9LTG3</accession>
<evidence type="ECO:0000256" key="3">
    <source>
        <dbReference type="ARBA" id="ARBA00022679"/>
    </source>
</evidence>
<comment type="similarity">
    <text evidence="6 7">Belongs to the class I-like SAM-binding methyltransferase superfamily. C5-methyltransferase family.</text>
</comment>
<dbReference type="SUPFAM" id="SSF53335">
    <property type="entry name" value="S-adenosyl-L-methionine-dependent methyltransferases"/>
    <property type="match status" value="1"/>
</dbReference>
<keyword evidence="5" id="KW-0680">Restriction system</keyword>
<dbReference type="InterPro" id="IPR029063">
    <property type="entry name" value="SAM-dependent_MTases_sf"/>
</dbReference>
<evidence type="ECO:0000313" key="9">
    <source>
        <dbReference type="Proteomes" id="UP000283380"/>
    </source>
</evidence>
<dbReference type="RefSeq" id="WP_118907190.1">
    <property type="nucleotide sequence ID" value="NZ_QOCU01000007.1"/>
</dbReference>
<keyword evidence="2 6" id="KW-0489">Methyltransferase</keyword>
<dbReference type="PANTHER" id="PTHR10629">
    <property type="entry name" value="CYTOSINE-SPECIFIC METHYLTRANSFERASE"/>
    <property type="match status" value="1"/>
</dbReference>
<dbReference type="InterPro" id="IPR001525">
    <property type="entry name" value="C5_MeTfrase"/>
</dbReference>
<dbReference type="Gene3D" id="3.40.50.150">
    <property type="entry name" value="Vaccinia Virus protein VP39"/>
    <property type="match status" value="1"/>
</dbReference>
<evidence type="ECO:0000256" key="6">
    <source>
        <dbReference type="PROSITE-ProRule" id="PRU01016"/>
    </source>
</evidence>
<dbReference type="PROSITE" id="PS51679">
    <property type="entry name" value="SAM_MT_C5"/>
    <property type="match status" value="1"/>
</dbReference>
<sequence length="424" mass="48261">MAKKEKKFISSLSMNSKEVTSVLKQKIAEEKEEAKKNQTKESINFEKNLFFNAKYDASKINILSLFSGAGGLDLGTELAAINQYFGENAFNSSYNNKKEFHKFANKILNVVYSNDNYMAANLSYKRNLLAHGIQDTRDIRKVTHFPKSDLMLGGFPCPGFSVAGPRLLDDPRNFLYIHYIRALMDSKPLVFIAENVKGLTTMAHGQVLQQIKEDFAAAGYYVTVQLLNAENYYVPQSRERVFIVGVRNDVHEEYQYEYPLPITGTLQEPLVTLSDAIGDLPENPKDVFDSSYSSMYMSRNRKKEWNDVSYTIQASGRQAPQYPGGEPMKKVSSTEWVFQGNLNRRLSVRECARIQTFPDWFEFSDGNRENVSENNRLNEKYKQIGNAVPVLLAKYVTSDVLDYLIDRLSISANPELLNSKAVRL</sequence>
<name>A0ABX9LTG3_9LACO</name>
<keyword evidence="3 6" id="KW-0808">Transferase</keyword>
<dbReference type="EMBL" id="QOCU01000007">
    <property type="protein sequence ID" value="RHW50336.1"/>
    <property type="molecule type" value="Genomic_DNA"/>
</dbReference>
<gene>
    <name evidence="8" type="ORF">DS834_06715</name>
</gene>
<evidence type="ECO:0000256" key="7">
    <source>
        <dbReference type="RuleBase" id="RU000416"/>
    </source>
</evidence>
<dbReference type="PRINTS" id="PR00105">
    <property type="entry name" value="C5METTRFRASE"/>
</dbReference>
<evidence type="ECO:0000256" key="1">
    <source>
        <dbReference type="ARBA" id="ARBA00011975"/>
    </source>
</evidence>
<evidence type="ECO:0000256" key="2">
    <source>
        <dbReference type="ARBA" id="ARBA00022603"/>
    </source>
</evidence>
<protein>
    <recommendedName>
        <fullName evidence="1">DNA (cytosine-5-)-methyltransferase</fullName>
        <ecNumber evidence="1">2.1.1.37</ecNumber>
    </recommendedName>
</protein>
<evidence type="ECO:0000256" key="4">
    <source>
        <dbReference type="ARBA" id="ARBA00022691"/>
    </source>
</evidence>
<feature type="active site" evidence="6">
    <location>
        <position position="157"/>
    </location>
</feature>